<comment type="caution">
    <text evidence="2">The sequence shown here is derived from an EMBL/GenBank/DDBJ whole genome shotgun (WGS) entry which is preliminary data.</text>
</comment>
<gene>
    <name evidence="2" type="ORF">Aph01nite_29110</name>
</gene>
<keyword evidence="3" id="KW-1185">Reference proteome</keyword>
<dbReference type="EMBL" id="BOOA01000020">
    <property type="protein sequence ID" value="GIH24601.1"/>
    <property type="molecule type" value="Genomic_DNA"/>
</dbReference>
<accession>A0A919UK48</accession>
<feature type="region of interest" description="Disordered" evidence="1">
    <location>
        <begin position="1"/>
        <end position="60"/>
    </location>
</feature>
<evidence type="ECO:0000313" key="2">
    <source>
        <dbReference type="EMBL" id="GIH24601.1"/>
    </source>
</evidence>
<feature type="compositionally biased region" description="Polar residues" evidence="1">
    <location>
        <begin position="1"/>
        <end position="13"/>
    </location>
</feature>
<proteinExistence type="predicted"/>
<reference evidence="2" key="1">
    <citation type="submission" date="2021-01" db="EMBL/GenBank/DDBJ databases">
        <title>Whole genome shotgun sequence of Acrocarpospora phusangensis NBRC 108782.</title>
        <authorList>
            <person name="Komaki H."/>
            <person name="Tamura T."/>
        </authorList>
    </citation>
    <scope>NUCLEOTIDE SEQUENCE</scope>
    <source>
        <strain evidence="2">NBRC 108782</strain>
    </source>
</reference>
<name>A0A919UK48_9ACTN</name>
<feature type="compositionally biased region" description="Basic and acidic residues" evidence="1">
    <location>
        <begin position="51"/>
        <end position="60"/>
    </location>
</feature>
<protein>
    <submittedName>
        <fullName evidence="2">Uncharacterized protein</fullName>
    </submittedName>
</protein>
<sequence>MTMKTSLMESGTRSVAGGPHTYQSGDLIEEVLPKGKKWQQWPSETPTSRDAYGKREALYP</sequence>
<dbReference type="AlphaFoldDB" id="A0A919UK48"/>
<evidence type="ECO:0000313" key="3">
    <source>
        <dbReference type="Proteomes" id="UP000640052"/>
    </source>
</evidence>
<dbReference type="Proteomes" id="UP000640052">
    <property type="component" value="Unassembled WGS sequence"/>
</dbReference>
<organism evidence="2 3">
    <name type="scientific">Acrocarpospora phusangensis</name>
    <dbReference type="NCBI Taxonomy" id="1070424"/>
    <lineage>
        <taxon>Bacteria</taxon>
        <taxon>Bacillati</taxon>
        <taxon>Actinomycetota</taxon>
        <taxon>Actinomycetes</taxon>
        <taxon>Streptosporangiales</taxon>
        <taxon>Streptosporangiaceae</taxon>
        <taxon>Acrocarpospora</taxon>
    </lineage>
</organism>
<evidence type="ECO:0000256" key="1">
    <source>
        <dbReference type="SAM" id="MobiDB-lite"/>
    </source>
</evidence>